<dbReference type="AlphaFoldDB" id="A0A9D1LRP1"/>
<evidence type="ECO:0000313" key="1">
    <source>
        <dbReference type="EMBL" id="HIU46829.1"/>
    </source>
</evidence>
<proteinExistence type="predicted"/>
<reference evidence="1" key="2">
    <citation type="journal article" date="2021" name="PeerJ">
        <title>Extensive microbial diversity within the chicken gut microbiome revealed by metagenomics and culture.</title>
        <authorList>
            <person name="Gilroy R."/>
            <person name="Ravi A."/>
            <person name="Getino M."/>
            <person name="Pursley I."/>
            <person name="Horton D.L."/>
            <person name="Alikhan N.F."/>
            <person name="Baker D."/>
            <person name="Gharbi K."/>
            <person name="Hall N."/>
            <person name="Watson M."/>
            <person name="Adriaenssens E.M."/>
            <person name="Foster-Nyarko E."/>
            <person name="Jarju S."/>
            <person name="Secka A."/>
            <person name="Antonio M."/>
            <person name="Oren A."/>
            <person name="Chaudhuri R.R."/>
            <person name="La Ragione R."/>
            <person name="Hildebrand F."/>
            <person name="Pallen M.J."/>
        </authorList>
    </citation>
    <scope>NUCLEOTIDE SEQUENCE</scope>
    <source>
        <strain evidence="1">ChiSxjej2B14-8506</strain>
    </source>
</reference>
<comment type="caution">
    <text evidence="1">The sequence shown here is derived from an EMBL/GenBank/DDBJ whole genome shotgun (WGS) entry which is preliminary data.</text>
</comment>
<dbReference type="EMBL" id="DVNK01000038">
    <property type="protein sequence ID" value="HIU46829.1"/>
    <property type="molecule type" value="Genomic_DNA"/>
</dbReference>
<reference evidence="1" key="1">
    <citation type="submission" date="2020-10" db="EMBL/GenBank/DDBJ databases">
        <authorList>
            <person name="Gilroy R."/>
        </authorList>
    </citation>
    <scope>NUCLEOTIDE SEQUENCE</scope>
    <source>
        <strain evidence="1">ChiSxjej2B14-8506</strain>
    </source>
</reference>
<evidence type="ECO:0000313" key="2">
    <source>
        <dbReference type="Proteomes" id="UP000824123"/>
    </source>
</evidence>
<name>A0A9D1LRP1_9FIRM</name>
<organism evidence="1 2">
    <name type="scientific">Candidatus Fimadaptatus faecigallinarum</name>
    <dbReference type="NCBI Taxonomy" id="2840814"/>
    <lineage>
        <taxon>Bacteria</taxon>
        <taxon>Bacillati</taxon>
        <taxon>Bacillota</taxon>
        <taxon>Clostridia</taxon>
        <taxon>Eubacteriales</taxon>
        <taxon>Candidatus Fimadaptatus</taxon>
    </lineage>
</organism>
<dbReference type="Proteomes" id="UP000824123">
    <property type="component" value="Unassembled WGS sequence"/>
</dbReference>
<protein>
    <submittedName>
        <fullName evidence="1">Uncharacterized protein</fullName>
    </submittedName>
</protein>
<accession>A0A9D1LRP1</accession>
<sequence>MPAALTPFATTPATLTPFADTTATLTPFAATPATPTPFADMPATLTHFAATMAVPTHFATTPEAPTPFAATTATLTPFADTPATLTPFADTTTTPTPFAATPATLKSFAVTPVTSAPFAATPAPQTPFTATPATPTPIAATPAAIGAVSCHVIKCRIISGRSGCGATISYARWAKRLPGISVLSKVRPGHGTLPANHACASVHAGAFSTSHMAYALQRGQTRIGCDAALQHSAFRMPHCVIRAQALASDFAGASKPAHCIMPTFAIH</sequence>
<gene>
    <name evidence="1" type="ORF">IAC59_06185</name>
</gene>